<gene>
    <name evidence="1" type="ORF">MUU47_08910</name>
</gene>
<dbReference type="EMBL" id="JALIGE010000072">
    <property type="protein sequence ID" value="MCS2161240.1"/>
    <property type="molecule type" value="Genomic_DNA"/>
</dbReference>
<proteinExistence type="predicted"/>
<comment type="caution">
    <text evidence="1">The sequence shown here is derived from an EMBL/GenBank/DDBJ whole genome shotgun (WGS) entry which is preliminary data.</text>
</comment>
<dbReference type="Proteomes" id="UP001205357">
    <property type="component" value="Unassembled WGS sequence"/>
</dbReference>
<accession>A0ABT2E0A2</accession>
<evidence type="ECO:0000313" key="1">
    <source>
        <dbReference type="EMBL" id="MCS2161240.1"/>
    </source>
</evidence>
<reference evidence="1 2" key="1">
    <citation type="submission" date="2022-04" db="EMBL/GenBank/DDBJ databases">
        <title>Proposal of a three novel species of Scandinavium, Scandinavium hiltneri, Scandinavium manionii, Scandinavium tedordense.</title>
        <authorList>
            <person name="Maddock D.W."/>
            <person name="Brady C.L."/>
            <person name="Denman S."/>
            <person name="Arnold D."/>
        </authorList>
    </citation>
    <scope>NUCLEOTIDE SEQUENCE [LARGE SCALE GENOMIC DNA]</scope>
    <source>
        <strain evidence="1 2">H11S7</strain>
    </source>
</reference>
<evidence type="ECO:0000313" key="2">
    <source>
        <dbReference type="Proteomes" id="UP001205357"/>
    </source>
</evidence>
<organism evidence="1 2">
    <name type="scientific">Scandinavium hiltneri</name>
    <dbReference type="NCBI Taxonomy" id="2926519"/>
    <lineage>
        <taxon>Bacteria</taxon>
        <taxon>Pseudomonadati</taxon>
        <taxon>Pseudomonadota</taxon>
        <taxon>Gammaproteobacteria</taxon>
        <taxon>Enterobacterales</taxon>
        <taxon>Enterobacteriaceae</taxon>
        <taxon>Scandinavium</taxon>
    </lineage>
</organism>
<dbReference type="RefSeq" id="WP_258987819.1">
    <property type="nucleotide sequence ID" value="NZ_JALIGE010000072.1"/>
</dbReference>
<keyword evidence="2" id="KW-1185">Reference proteome</keyword>
<protein>
    <submittedName>
        <fullName evidence="1">Uncharacterized protein</fullName>
    </submittedName>
</protein>
<sequence length="73" mass="8222">MKESEIISTLSPQKTIYKEDADALLKAAFPDYQKVNGVGPEDAVGLRKKGKWIVLKKEGHITKIIQLILQQEE</sequence>
<name>A0ABT2E0A2_9ENTR</name>